<evidence type="ECO:0000256" key="1">
    <source>
        <dbReference type="SAM" id="Phobius"/>
    </source>
</evidence>
<evidence type="ECO:0000313" key="2">
    <source>
        <dbReference type="EMBL" id="SDR39314.1"/>
    </source>
</evidence>
<keyword evidence="1" id="KW-1133">Transmembrane helix</keyword>
<proteinExistence type="predicted"/>
<dbReference type="AlphaFoldDB" id="A0A1H1INP4"/>
<dbReference type="Proteomes" id="UP000183487">
    <property type="component" value="Unassembled WGS sequence"/>
</dbReference>
<keyword evidence="1" id="KW-0812">Transmembrane</keyword>
<keyword evidence="1" id="KW-0472">Membrane</keyword>
<sequence length="58" mass="6518">MNAIRRTVRALISVGVRLWTMAWLMSLQHRPLLVALPLCSSVCFFSVRFVLSTLGISV</sequence>
<dbReference type="EMBL" id="FNKP01000002">
    <property type="protein sequence ID" value="SDR39314.1"/>
    <property type="molecule type" value="Genomic_DNA"/>
</dbReference>
<feature type="transmembrane region" description="Helical" evidence="1">
    <location>
        <begin position="32"/>
        <end position="51"/>
    </location>
</feature>
<gene>
    <name evidence="2" type="ORF">SAMN05443245_5434</name>
</gene>
<organism evidence="2 3">
    <name type="scientific">Paraburkholderia fungorum</name>
    <dbReference type="NCBI Taxonomy" id="134537"/>
    <lineage>
        <taxon>Bacteria</taxon>
        <taxon>Pseudomonadati</taxon>
        <taxon>Pseudomonadota</taxon>
        <taxon>Betaproteobacteria</taxon>
        <taxon>Burkholderiales</taxon>
        <taxon>Burkholderiaceae</taxon>
        <taxon>Paraburkholderia</taxon>
    </lineage>
</organism>
<evidence type="ECO:0000313" key="3">
    <source>
        <dbReference type="Proteomes" id="UP000183487"/>
    </source>
</evidence>
<dbReference type="RefSeq" id="WP_171910318.1">
    <property type="nucleotide sequence ID" value="NZ_FNKP01000002.1"/>
</dbReference>
<protein>
    <submittedName>
        <fullName evidence="2">Uncharacterized protein</fullName>
    </submittedName>
</protein>
<reference evidence="3" key="1">
    <citation type="submission" date="2016-10" db="EMBL/GenBank/DDBJ databases">
        <authorList>
            <person name="Varghese N."/>
            <person name="Submissions S."/>
        </authorList>
    </citation>
    <scope>NUCLEOTIDE SEQUENCE [LARGE SCALE GENOMIC DNA]</scope>
    <source>
        <strain evidence="3">GAS106B</strain>
    </source>
</reference>
<name>A0A1H1INP4_9BURK</name>
<accession>A0A1H1INP4</accession>
<keyword evidence="3" id="KW-1185">Reference proteome</keyword>